<accession>A0AAW0M8M9</accession>
<dbReference type="Proteomes" id="UP000237347">
    <property type="component" value="Unassembled WGS sequence"/>
</dbReference>
<keyword evidence="2" id="KW-1185">Reference proteome</keyword>
<dbReference type="AlphaFoldDB" id="A0AAW0M8M9"/>
<protein>
    <submittedName>
        <fullName evidence="1">Uncharacterized protein</fullName>
    </submittedName>
</protein>
<proteinExistence type="predicted"/>
<reference evidence="1 2" key="1">
    <citation type="journal article" date="2018" name="Sci. Data">
        <title>The draft genome sequence of cork oak.</title>
        <authorList>
            <person name="Ramos A.M."/>
            <person name="Usie A."/>
            <person name="Barbosa P."/>
            <person name="Barros P.M."/>
            <person name="Capote T."/>
            <person name="Chaves I."/>
            <person name="Simoes F."/>
            <person name="Abreu I."/>
            <person name="Carrasquinho I."/>
            <person name="Faro C."/>
            <person name="Guimaraes J.B."/>
            <person name="Mendonca D."/>
            <person name="Nobrega F."/>
            <person name="Rodrigues L."/>
            <person name="Saibo N.J.M."/>
            <person name="Varela M.C."/>
            <person name="Egas C."/>
            <person name="Matos J."/>
            <person name="Miguel C.M."/>
            <person name="Oliveira M.M."/>
            <person name="Ricardo C.P."/>
            <person name="Goncalves S."/>
        </authorList>
    </citation>
    <scope>NUCLEOTIDE SEQUENCE [LARGE SCALE GENOMIC DNA]</scope>
    <source>
        <strain evidence="2">cv. HL8</strain>
    </source>
</reference>
<gene>
    <name evidence="1" type="ORF">CFP56_002132</name>
</gene>
<dbReference type="EMBL" id="PKMF04000010">
    <property type="protein sequence ID" value="KAK7859794.1"/>
    <property type="molecule type" value="Genomic_DNA"/>
</dbReference>
<evidence type="ECO:0000313" key="1">
    <source>
        <dbReference type="EMBL" id="KAK7859794.1"/>
    </source>
</evidence>
<comment type="caution">
    <text evidence="1">The sequence shown here is derived from an EMBL/GenBank/DDBJ whole genome shotgun (WGS) entry which is preliminary data.</text>
</comment>
<name>A0AAW0M8M9_QUESU</name>
<evidence type="ECO:0000313" key="2">
    <source>
        <dbReference type="Proteomes" id="UP000237347"/>
    </source>
</evidence>
<sequence>MCDFIDKSLIGLGFDNEVFQLLRIAGAYIKPLPCHRPTTLELYHAISILRKNYGLI</sequence>
<organism evidence="1 2">
    <name type="scientific">Quercus suber</name>
    <name type="common">Cork oak</name>
    <dbReference type="NCBI Taxonomy" id="58331"/>
    <lineage>
        <taxon>Eukaryota</taxon>
        <taxon>Viridiplantae</taxon>
        <taxon>Streptophyta</taxon>
        <taxon>Embryophyta</taxon>
        <taxon>Tracheophyta</taxon>
        <taxon>Spermatophyta</taxon>
        <taxon>Magnoliopsida</taxon>
        <taxon>eudicotyledons</taxon>
        <taxon>Gunneridae</taxon>
        <taxon>Pentapetalae</taxon>
        <taxon>rosids</taxon>
        <taxon>fabids</taxon>
        <taxon>Fagales</taxon>
        <taxon>Fagaceae</taxon>
        <taxon>Quercus</taxon>
    </lineage>
</organism>